<dbReference type="EC" id="3.1.12.1" evidence="9"/>
<dbReference type="InterPro" id="IPR011604">
    <property type="entry name" value="PDDEXK-like_dom_sf"/>
</dbReference>
<evidence type="ECO:0000259" key="10">
    <source>
        <dbReference type="Pfam" id="PF01930"/>
    </source>
</evidence>
<dbReference type="KEGG" id="mmil:sm9_1578"/>
<evidence type="ECO:0000256" key="1">
    <source>
        <dbReference type="ARBA" id="ARBA00022722"/>
    </source>
</evidence>
<sequence length="227" mass="26490">MKNKFIKYKEYSFKKHPSIESIQIINGKNNFPISWLNQQGYCEYQIYLQYMKGIKTQPTRAMLKGTDVHSQLEEEFLKDAEEATFNEVLESSKKEATISRECFVISADYGIRGFIDEIWMTPTEIVIIDDKPGSRAFPSTINQVRAYCLAFKKMSGDERQIKGALRQRGTDNIFWSEDFDANVEKQIKFTIDRMHSLFDGQKPFIATKNPNKCKSCRYQSYCEECKL</sequence>
<dbReference type="Gene3D" id="3.90.320.10">
    <property type="match status" value="1"/>
</dbReference>
<feature type="domain" description="DUF83" evidence="10">
    <location>
        <begin position="38"/>
        <end position="222"/>
    </location>
</feature>
<keyword evidence="1 9" id="KW-0540">Nuclease</keyword>
<evidence type="ECO:0000256" key="8">
    <source>
        <dbReference type="ARBA" id="ARBA00023211"/>
    </source>
</evidence>
<evidence type="ECO:0000256" key="5">
    <source>
        <dbReference type="ARBA" id="ARBA00023004"/>
    </source>
</evidence>
<evidence type="ECO:0000256" key="6">
    <source>
        <dbReference type="ARBA" id="ARBA00023014"/>
    </source>
</evidence>
<dbReference type="AlphaFoldDB" id="A0A0U2V4P6"/>
<keyword evidence="6 9" id="KW-0411">Iron-sulfur</keyword>
<keyword evidence="3 9" id="KW-0378">Hydrolase</keyword>
<dbReference type="Pfam" id="PF01930">
    <property type="entry name" value="Cas_Cas4"/>
    <property type="match status" value="1"/>
</dbReference>
<evidence type="ECO:0000256" key="4">
    <source>
        <dbReference type="ARBA" id="ARBA00022839"/>
    </source>
</evidence>
<dbReference type="GeneID" id="26736519"/>
<reference evidence="11 12" key="1">
    <citation type="submission" date="2015-04" db="EMBL/GenBank/DDBJ databases">
        <title>The complete genome sequence of the rumen methanogen Methanobrevibacter millerae SM9.</title>
        <authorList>
            <person name="Leahy S.C."/>
            <person name="Kelly W.J."/>
            <person name="Pacheco D.M."/>
            <person name="Li D."/>
            <person name="Altermann E."/>
            <person name="Attwood G.T."/>
        </authorList>
    </citation>
    <scope>NUCLEOTIDE SEQUENCE [LARGE SCALE GENOMIC DNA]</scope>
    <source>
        <strain evidence="11 12">SM9</strain>
    </source>
</reference>
<dbReference type="EMBL" id="CP011266">
    <property type="protein sequence ID" value="ALT69346.1"/>
    <property type="molecule type" value="Genomic_DNA"/>
</dbReference>
<dbReference type="GO" id="GO:0051607">
    <property type="term" value="P:defense response to virus"/>
    <property type="evidence" value="ECO:0007669"/>
    <property type="project" value="UniProtKB-KW"/>
</dbReference>
<evidence type="ECO:0000256" key="3">
    <source>
        <dbReference type="ARBA" id="ARBA00022801"/>
    </source>
</evidence>
<evidence type="ECO:0000256" key="9">
    <source>
        <dbReference type="RuleBase" id="RU365022"/>
    </source>
</evidence>
<evidence type="ECO:0000256" key="2">
    <source>
        <dbReference type="ARBA" id="ARBA00022723"/>
    </source>
</evidence>
<evidence type="ECO:0000313" key="11">
    <source>
        <dbReference type="EMBL" id="ALT69346.1"/>
    </source>
</evidence>
<proteinExistence type="inferred from homology"/>
<dbReference type="GO" id="GO:0051536">
    <property type="term" value="F:iron-sulfur cluster binding"/>
    <property type="evidence" value="ECO:0007669"/>
    <property type="project" value="UniProtKB-KW"/>
</dbReference>
<dbReference type="Proteomes" id="UP000067738">
    <property type="component" value="Chromosome"/>
</dbReference>
<name>A0A0U2V4P6_9EURY</name>
<organism evidence="11 12">
    <name type="scientific">Methanobrevibacter millerae</name>
    <dbReference type="NCBI Taxonomy" id="230361"/>
    <lineage>
        <taxon>Archaea</taxon>
        <taxon>Methanobacteriati</taxon>
        <taxon>Methanobacteriota</taxon>
        <taxon>Methanomada group</taxon>
        <taxon>Methanobacteria</taxon>
        <taxon>Methanobacteriales</taxon>
        <taxon>Methanobacteriaceae</taxon>
        <taxon>Methanobrevibacter</taxon>
    </lineage>
</organism>
<keyword evidence="4 9" id="KW-0269">Exonuclease</keyword>
<keyword evidence="2 9" id="KW-0479">Metal-binding</keyword>
<gene>
    <name evidence="11" type="ORF">sm9_1578</name>
</gene>
<comment type="function">
    <text evidence="9">CRISPR (clustered regularly interspaced short palindromic repeat) is an adaptive immune system that provides protection against mobile genetic elements (viruses, transposable elements and conjugative plasmids). CRISPR clusters contain sequences complementary to antecedent mobile elements and target invading nucleic acids. CRISPR clusters are transcribed and processed into CRISPR RNA (crRNA).</text>
</comment>
<keyword evidence="8 9" id="KW-0464">Manganese</keyword>
<accession>A0A0U2V4P6</accession>
<protein>
    <recommendedName>
        <fullName evidence="9">CRISPR-associated exonuclease Cas4</fullName>
        <ecNumber evidence="9">3.1.12.1</ecNumber>
    </recommendedName>
</protein>
<dbReference type="RefSeq" id="WP_058739585.1">
    <property type="nucleotide sequence ID" value="NZ_CP011266.1"/>
</dbReference>
<dbReference type="NCBIfam" id="TIGR00372">
    <property type="entry name" value="cas4"/>
    <property type="match status" value="1"/>
</dbReference>
<dbReference type="GO" id="GO:0046872">
    <property type="term" value="F:metal ion binding"/>
    <property type="evidence" value="ECO:0007669"/>
    <property type="project" value="UniProtKB-KW"/>
</dbReference>
<evidence type="ECO:0000313" key="12">
    <source>
        <dbReference type="Proteomes" id="UP000067738"/>
    </source>
</evidence>
<comment type="cofactor">
    <cofactor evidence="9">
        <name>iron-sulfur cluster</name>
        <dbReference type="ChEBI" id="CHEBI:30408"/>
    </cofactor>
</comment>
<comment type="similarity">
    <text evidence="9">Belongs to the CRISPR-associated exonuclease Cas4 family.</text>
</comment>
<comment type="cofactor">
    <cofactor evidence="9">
        <name>Mg(2+)</name>
        <dbReference type="ChEBI" id="CHEBI:18420"/>
    </cofactor>
    <cofactor evidence="9">
        <name>Mn(2+)</name>
        <dbReference type="ChEBI" id="CHEBI:29035"/>
    </cofactor>
    <text evidence="9">Mg(2+) or Mn(2+) required for ssDNA cleavage activity.</text>
</comment>
<dbReference type="GO" id="GO:0004527">
    <property type="term" value="F:exonuclease activity"/>
    <property type="evidence" value="ECO:0007669"/>
    <property type="project" value="UniProtKB-KW"/>
</dbReference>
<keyword evidence="5 9" id="KW-0408">Iron</keyword>
<dbReference type="InterPro" id="IPR022765">
    <property type="entry name" value="Dna2/Cas4_DUF83"/>
</dbReference>
<dbReference type="InterPro" id="IPR013343">
    <property type="entry name" value="CRISPR-assoc_prot_Cas4"/>
</dbReference>
<dbReference type="OrthoDB" id="69128at2157"/>
<evidence type="ECO:0000256" key="7">
    <source>
        <dbReference type="ARBA" id="ARBA00023118"/>
    </source>
</evidence>
<keyword evidence="7 9" id="KW-0051">Antiviral defense</keyword>
<dbReference type="PATRIC" id="fig|230361.4.peg.1635"/>
<keyword evidence="12" id="KW-1185">Reference proteome</keyword>